<reference evidence="14 15" key="1">
    <citation type="submission" date="2015-01" db="EMBL/GenBank/DDBJ databases">
        <title>The Genome Sequence of Ochroconis gallopava CBS43764.</title>
        <authorList>
            <consortium name="The Broad Institute Genomics Platform"/>
            <person name="Cuomo C."/>
            <person name="de Hoog S."/>
            <person name="Gorbushina A."/>
            <person name="Stielow B."/>
            <person name="Teixiera M."/>
            <person name="Abouelleil A."/>
            <person name="Chapman S.B."/>
            <person name="Priest M."/>
            <person name="Young S.K."/>
            <person name="Wortman J."/>
            <person name="Nusbaum C."/>
            <person name="Birren B."/>
        </authorList>
    </citation>
    <scope>NUCLEOTIDE SEQUENCE [LARGE SCALE GENOMIC DNA]</scope>
    <source>
        <strain evidence="14 15">CBS 43764</strain>
    </source>
</reference>
<evidence type="ECO:0000256" key="8">
    <source>
        <dbReference type="ARBA" id="ARBA00047984"/>
    </source>
</evidence>
<dbReference type="GO" id="GO:0005634">
    <property type="term" value="C:nucleus"/>
    <property type="evidence" value="ECO:0007669"/>
    <property type="project" value="UniProtKB-SubCell"/>
</dbReference>
<evidence type="ECO:0000256" key="3">
    <source>
        <dbReference type="ARBA" id="ARBA00022741"/>
    </source>
</evidence>
<dbReference type="PROSITE" id="PS51194">
    <property type="entry name" value="HELICASE_CTER"/>
    <property type="match status" value="1"/>
</dbReference>
<keyword evidence="4" id="KW-0378">Hydrolase</keyword>
<keyword evidence="6" id="KW-0067">ATP-binding</keyword>
<feature type="compositionally biased region" description="Polar residues" evidence="10">
    <location>
        <begin position="87"/>
        <end position="100"/>
    </location>
</feature>
<dbReference type="GO" id="GO:0005524">
    <property type="term" value="F:ATP binding"/>
    <property type="evidence" value="ECO:0007669"/>
    <property type="project" value="UniProtKB-KW"/>
</dbReference>
<dbReference type="GeneID" id="27310930"/>
<dbReference type="RefSeq" id="XP_016216393.1">
    <property type="nucleotide sequence ID" value="XM_016356087.1"/>
</dbReference>
<keyword evidence="7" id="KW-0539">Nucleus</keyword>
<feature type="compositionally biased region" description="Low complexity" evidence="10">
    <location>
        <begin position="10"/>
        <end position="26"/>
    </location>
</feature>
<dbReference type="VEuPathDB" id="FungiDB:PV09_02957"/>
<dbReference type="PANTHER" id="PTHR47958">
    <property type="entry name" value="ATP-DEPENDENT RNA HELICASE DBP3"/>
    <property type="match status" value="1"/>
</dbReference>
<feature type="region of interest" description="Disordered" evidence="10">
    <location>
        <begin position="1"/>
        <end position="220"/>
    </location>
</feature>
<evidence type="ECO:0000259" key="13">
    <source>
        <dbReference type="PROSITE" id="PS51195"/>
    </source>
</evidence>
<keyword evidence="15" id="KW-1185">Reference proteome</keyword>
<evidence type="ECO:0000256" key="6">
    <source>
        <dbReference type="ARBA" id="ARBA00022840"/>
    </source>
</evidence>
<sequence length="1018" mass="110622">MDGLRSTSETPAVISPSISAAPSTPASPKPHAKFDPKAVIKKATHGSSNKGTLGLDVLVPTPAQKSATTSNLQGRSAANINKAAPASSKSLTNGSENTGKVSGFGLAAGQGNENASKIGLDLEDEKEKTRKLEKLNIPLSEDQDDDAALANGEEDEDDDTPDADENDHEAALKALAARRAAAEDAEPTVEQDTPMEDVQAATAQPQQEDQTMVDATPQAEEEEVDPLDAFMEGLTAAPAATLPTFSSLRGRRNGPEAMFAEESAYDEVFGEVEDDVLAVAQRKKAKKELKKIDHSKIDYEEFTKNFYTESEETKELTEKDVANLRFEMEQITVRGKDVPKPVDRWSAMGLSVQVQQVIASLGYTKPTPIQAQAIPTIMSGRDLIGVAKTGSGKTMAFLLPMFRHIKAQRPLKKTKLGSEGPIAVVLAPTRELADQIGRECKPFAKALGLNVAICFGQASLKDNIDKIKMGVEIIVATPGRLIDLATVNSGSLLSFTRVTYMVLDEADRLWDMGFAPQVKMILSQIRPDRQFVMFSATFPNNLEILAKEMLKEKPVQITIGGRATVAKEIELQVDVLERSERLRKLLEILGNKYADADWSPLNRDVWEDQTLIFVERQEAATELLGALMKRGFTKISYIHGSREQDERVAAITDFKNGYYPILIATSVAARGLDVKNLKLVINYDVPRHLEDFVHRAGRTGRAGNTGTCITFLTKEDLPYAADVMKALKYSGREVPPVVEEMANTYKKKIKAGEVKHTSKGFGGHGVEKFDQARDLERQVLRRQAGLDEKRLDDYRDPDEEGPSDDISIKVQARDGDKSAADTPKDAAPSPGAAASPAPAPAPKAADPYANLDEYNIKVHKRVVEPPPTLPLDPLARARAKAMEISGRKGGVAAAPGGAVSAGHNRDNKGPDAGAFHATLEINDYPQKARWAVTNRTNVKNILDQYGVSITSKGVFYKLGEGPKTDSDPPKLYLLVEGDTENSVMGAMRDLVRLLKDGIVQDLEASSRAPKVTGRYSLI</sequence>
<gene>
    <name evidence="14" type="ORF">PV09_02957</name>
</gene>
<evidence type="ECO:0000313" key="15">
    <source>
        <dbReference type="Proteomes" id="UP000053259"/>
    </source>
</evidence>
<dbReference type="Gene3D" id="3.40.50.300">
    <property type="entry name" value="P-loop containing nucleotide triphosphate hydrolases"/>
    <property type="match status" value="2"/>
</dbReference>
<name>A0A0D2B5P8_9PEZI</name>
<dbReference type="InterPro" id="IPR011545">
    <property type="entry name" value="DEAD/DEAH_box_helicase_dom"/>
</dbReference>
<feature type="compositionally biased region" description="Polar residues" evidence="10">
    <location>
        <begin position="63"/>
        <end position="79"/>
    </location>
</feature>
<dbReference type="EMBL" id="KN847535">
    <property type="protein sequence ID" value="KIW06524.1"/>
    <property type="molecule type" value="Genomic_DNA"/>
</dbReference>
<dbReference type="CDD" id="cd18787">
    <property type="entry name" value="SF2_C_DEAD"/>
    <property type="match status" value="1"/>
</dbReference>
<feature type="region of interest" description="Disordered" evidence="10">
    <location>
        <begin position="788"/>
        <end position="846"/>
    </location>
</feature>
<feature type="short sequence motif" description="Q motif" evidence="9">
    <location>
        <begin position="343"/>
        <end position="371"/>
    </location>
</feature>
<dbReference type="OrthoDB" id="196131at2759"/>
<evidence type="ECO:0000256" key="7">
    <source>
        <dbReference type="ARBA" id="ARBA00023242"/>
    </source>
</evidence>
<keyword evidence="3" id="KW-0547">Nucleotide-binding</keyword>
<proteinExistence type="predicted"/>
<evidence type="ECO:0000256" key="4">
    <source>
        <dbReference type="ARBA" id="ARBA00022801"/>
    </source>
</evidence>
<feature type="compositionally biased region" description="Acidic residues" evidence="10">
    <location>
        <begin position="183"/>
        <end position="195"/>
    </location>
</feature>
<dbReference type="EC" id="3.6.4.13" evidence="2"/>
<dbReference type="FunFam" id="3.40.50.300:FF:000079">
    <property type="entry name" value="probable ATP-dependent RNA helicase DDX17"/>
    <property type="match status" value="1"/>
</dbReference>
<dbReference type="InterPro" id="IPR014001">
    <property type="entry name" value="Helicase_ATP-bd"/>
</dbReference>
<protein>
    <recommendedName>
        <fullName evidence="2">RNA helicase</fullName>
        <ecNumber evidence="2">3.6.4.13</ecNumber>
    </recommendedName>
</protein>
<dbReference type="InterPro" id="IPR001650">
    <property type="entry name" value="Helicase_C-like"/>
</dbReference>
<evidence type="ECO:0000259" key="11">
    <source>
        <dbReference type="PROSITE" id="PS51192"/>
    </source>
</evidence>
<dbReference type="Pfam" id="PF00271">
    <property type="entry name" value="Helicase_C"/>
    <property type="match status" value="1"/>
</dbReference>
<feature type="compositionally biased region" description="Acidic residues" evidence="10">
    <location>
        <begin position="141"/>
        <end position="167"/>
    </location>
</feature>
<comment type="catalytic activity">
    <reaction evidence="8">
        <text>ATP + H2O = ADP + phosphate + H(+)</text>
        <dbReference type="Rhea" id="RHEA:13065"/>
        <dbReference type="ChEBI" id="CHEBI:15377"/>
        <dbReference type="ChEBI" id="CHEBI:15378"/>
        <dbReference type="ChEBI" id="CHEBI:30616"/>
        <dbReference type="ChEBI" id="CHEBI:43474"/>
        <dbReference type="ChEBI" id="CHEBI:456216"/>
        <dbReference type="EC" id="3.6.4.13"/>
    </reaction>
</comment>
<dbReference type="Pfam" id="PF00270">
    <property type="entry name" value="DEAD"/>
    <property type="match status" value="1"/>
</dbReference>
<dbReference type="PROSITE" id="PS51195">
    <property type="entry name" value="Q_MOTIF"/>
    <property type="match status" value="1"/>
</dbReference>
<accession>A0A0D2B5P8</accession>
<evidence type="ECO:0000256" key="1">
    <source>
        <dbReference type="ARBA" id="ARBA00004123"/>
    </source>
</evidence>
<feature type="compositionally biased region" description="Basic and acidic residues" evidence="10">
    <location>
        <begin position="125"/>
        <end position="134"/>
    </location>
</feature>
<evidence type="ECO:0000256" key="10">
    <source>
        <dbReference type="SAM" id="MobiDB-lite"/>
    </source>
</evidence>
<feature type="domain" description="Helicase C-terminal" evidence="12">
    <location>
        <begin position="581"/>
        <end position="742"/>
    </location>
</feature>
<keyword evidence="5" id="KW-0347">Helicase</keyword>
<dbReference type="SUPFAM" id="SSF52540">
    <property type="entry name" value="P-loop containing nucleoside triphosphate hydrolases"/>
    <property type="match status" value="2"/>
</dbReference>
<dbReference type="GO" id="GO:0003724">
    <property type="term" value="F:RNA helicase activity"/>
    <property type="evidence" value="ECO:0007669"/>
    <property type="project" value="UniProtKB-EC"/>
</dbReference>
<dbReference type="GO" id="GO:0016787">
    <property type="term" value="F:hydrolase activity"/>
    <property type="evidence" value="ECO:0007669"/>
    <property type="project" value="UniProtKB-KW"/>
</dbReference>
<feature type="region of interest" description="Disordered" evidence="10">
    <location>
        <begin position="888"/>
        <end position="911"/>
    </location>
</feature>
<evidence type="ECO:0000256" key="5">
    <source>
        <dbReference type="ARBA" id="ARBA00022806"/>
    </source>
</evidence>
<dbReference type="GO" id="GO:0003676">
    <property type="term" value="F:nucleic acid binding"/>
    <property type="evidence" value="ECO:0007669"/>
    <property type="project" value="InterPro"/>
</dbReference>
<feature type="domain" description="DEAD-box RNA helicase Q" evidence="13">
    <location>
        <begin position="343"/>
        <end position="371"/>
    </location>
</feature>
<dbReference type="InterPro" id="IPR027417">
    <property type="entry name" value="P-loop_NTPase"/>
</dbReference>
<feature type="compositionally biased region" description="Basic and acidic residues" evidence="10">
    <location>
        <begin position="811"/>
        <end position="824"/>
    </location>
</feature>
<dbReference type="InterPro" id="IPR014014">
    <property type="entry name" value="RNA_helicase_DEAD_Q_motif"/>
</dbReference>
<dbReference type="SMART" id="SM00490">
    <property type="entry name" value="HELICc"/>
    <property type="match status" value="1"/>
</dbReference>
<evidence type="ECO:0000313" key="14">
    <source>
        <dbReference type="EMBL" id="KIW06524.1"/>
    </source>
</evidence>
<feature type="domain" description="Helicase ATP-binding" evidence="11">
    <location>
        <begin position="374"/>
        <end position="556"/>
    </location>
</feature>
<feature type="compositionally biased region" description="Low complexity" evidence="10">
    <location>
        <begin position="825"/>
        <end position="846"/>
    </location>
</feature>
<evidence type="ECO:0000259" key="12">
    <source>
        <dbReference type="PROSITE" id="PS51194"/>
    </source>
</evidence>
<dbReference type="Proteomes" id="UP000053259">
    <property type="component" value="Unassembled WGS sequence"/>
</dbReference>
<dbReference type="PROSITE" id="PS51192">
    <property type="entry name" value="HELICASE_ATP_BIND_1"/>
    <property type="match status" value="1"/>
</dbReference>
<feature type="compositionally biased region" description="Low complexity" evidence="10">
    <location>
        <begin position="890"/>
        <end position="902"/>
    </location>
</feature>
<dbReference type="AlphaFoldDB" id="A0A0D2B5P8"/>
<comment type="subcellular location">
    <subcellularLocation>
        <location evidence="1">Nucleus</location>
    </subcellularLocation>
</comment>
<evidence type="ECO:0000256" key="9">
    <source>
        <dbReference type="PROSITE-ProRule" id="PRU00552"/>
    </source>
</evidence>
<organism evidence="14 15">
    <name type="scientific">Verruconis gallopava</name>
    <dbReference type="NCBI Taxonomy" id="253628"/>
    <lineage>
        <taxon>Eukaryota</taxon>
        <taxon>Fungi</taxon>
        <taxon>Dikarya</taxon>
        <taxon>Ascomycota</taxon>
        <taxon>Pezizomycotina</taxon>
        <taxon>Dothideomycetes</taxon>
        <taxon>Pleosporomycetidae</taxon>
        <taxon>Venturiales</taxon>
        <taxon>Sympoventuriaceae</taxon>
        <taxon>Verruconis</taxon>
    </lineage>
</organism>
<dbReference type="SMART" id="SM00487">
    <property type="entry name" value="DEXDc"/>
    <property type="match status" value="1"/>
</dbReference>
<feature type="compositionally biased region" description="Polar residues" evidence="10">
    <location>
        <begin position="201"/>
        <end position="210"/>
    </location>
</feature>
<evidence type="ECO:0000256" key="2">
    <source>
        <dbReference type="ARBA" id="ARBA00012552"/>
    </source>
</evidence>